<sequence length="370" mass="40872">MSIPPECQDPQHTSGPDEGAFAVQPGQPISFATGQFAGQVIRVELQEIQKADSGRKYARVDRRPLDPPPAIMLRLYHVGAAGGRRWEQEVNNYEEIRNIGMLCGVDLFPVPDKILDENIAVPRSTMSSDLPDFVVYTPSQGSSSSASPPGMGNVSPRASRVSSDHASAPFEMPTSGNLRLNYPGSSQSTESAFTYFPRHPFTTPSAEGDGAPRDNPFQIPRRQPMLGHLNEAEPPSDVILRIGNHLVTESSKLTPALVGEKFVEPVLVDYKGKKCFFFVFGDLAVQREGTFIFRYRAFDIYSSIPGSQRHPVLAELYGGPFRVYSTREFPGLEPSTELTRNLAQYGVRVTLRDAERRRRGMSRSEVPDGV</sequence>
<dbReference type="PROSITE" id="PS51821">
    <property type="entry name" value="VELVET"/>
    <property type="match status" value="1"/>
</dbReference>
<dbReference type="InterPro" id="IPR037525">
    <property type="entry name" value="Velvet_dom"/>
</dbReference>
<dbReference type="Proteomes" id="UP000629468">
    <property type="component" value="Unassembled WGS sequence"/>
</dbReference>
<proteinExistence type="predicted"/>
<evidence type="ECO:0000256" key="2">
    <source>
        <dbReference type="ARBA" id="ARBA00023015"/>
    </source>
</evidence>
<feature type="compositionally biased region" description="Low complexity" evidence="5">
    <location>
        <begin position="138"/>
        <end position="152"/>
    </location>
</feature>
<comment type="subcellular location">
    <subcellularLocation>
        <location evidence="1">Nucleus</location>
    </subcellularLocation>
</comment>
<dbReference type="PANTHER" id="PTHR33572:SF3">
    <property type="entry name" value="VELVET COMPLEX SUBUNIT B"/>
    <property type="match status" value="1"/>
</dbReference>
<dbReference type="InterPro" id="IPR021740">
    <property type="entry name" value="Velvet"/>
</dbReference>
<dbReference type="Gene3D" id="2.60.40.3960">
    <property type="entry name" value="Velvet domain"/>
    <property type="match status" value="1"/>
</dbReference>
<dbReference type="AlphaFoldDB" id="A0A8H7KJS7"/>
<feature type="domain" description="Velvet" evidence="6">
    <location>
        <begin position="38"/>
        <end position="352"/>
    </location>
</feature>
<dbReference type="Pfam" id="PF11754">
    <property type="entry name" value="Velvet"/>
    <property type="match status" value="1"/>
</dbReference>
<dbReference type="PANTHER" id="PTHR33572">
    <property type="entry name" value="SPORE DEVELOPMENT REGULATOR VOSA"/>
    <property type="match status" value="1"/>
</dbReference>
<name>A0A8H7KJS7_AGABI</name>
<evidence type="ECO:0000256" key="3">
    <source>
        <dbReference type="ARBA" id="ARBA00023163"/>
    </source>
</evidence>
<evidence type="ECO:0000256" key="5">
    <source>
        <dbReference type="SAM" id="MobiDB-lite"/>
    </source>
</evidence>
<evidence type="ECO:0000313" key="7">
    <source>
        <dbReference type="EMBL" id="KAF7782657.1"/>
    </source>
</evidence>
<accession>A0A8H7KJS7</accession>
<protein>
    <recommendedName>
        <fullName evidence="6">Velvet domain-containing protein</fullName>
    </recommendedName>
</protein>
<reference evidence="7 8" key="1">
    <citation type="journal article" name="Sci. Rep.">
        <title>Telomere-to-telomere assembled and centromere annotated genomes of the two main subspecies of the button mushroom Agaricus bisporus reveal especially polymorphic chromosome ends.</title>
        <authorList>
            <person name="Sonnenberg A.S.M."/>
            <person name="Sedaghat-Telgerd N."/>
            <person name="Lavrijssen B."/>
            <person name="Ohm R.A."/>
            <person name="Hendrickx P.M."/>
            <person name="Scholtmeijer K."/>
            <person name="Baars J.J.P."/>
            <person name="van Peer A."/>
        </authorList>
    </citation>
    <scope>NUCLEOTIDE SEQUENCE [LARGE SCALE GENOMIC DNA]</scope>
    <source>
        <strain evidence="7 8">H119_p4</strain>
    </source>
</reference>
<gene>
    <name evidence="7" type="ORF">Agabi119p4_2033</name>
</gene>
<dbReference type="GO" id="GO:0005634">
    <property type="term" value="C:nucleus"/>
    <property type="evidence" value="ECO:0007669"/>
    <property type="project" value="UniProtKB-SubCell"/>
</dbReference>
<organism evidence="7 8">
    <name type="scientific">Agaricus bisporus var. burnettii</name>
    <dbReference type="NCBI Taxonomy" id="192524"/>
    <lineage>
        <taxon>Eukaryota</taxon>
        <taxon>Fungi</taxon>
        <taxon>Dikarya</taxon>
        <taxon>Basidiomycota</taxon>
        <taxon>Agaricomycotina</taxon>
        <taxon>Agaricomycetes</taxon>
        <taxon>Agaricomycetidae</taxon>
        <taxon>Agaricales</taxon>
        <taxon>Agaricineae</taxon>
        <taxon>Agaricaceae</taxon>
        <taxon>Agaricus</taxon>
    </lineage>
</organism>
<dbReference type="InterPro" id="IPR038491">
    <property type="entry name" value="Velvet_dom_sf"/>
</dbReference>
<keyword evidence="2" id="KW-0805">Transcription regulation</keyword>
<evidence type="ECO:0000256" key="1">
    <source>
        <dbReference type="ARBA" id="ARBA00004123"/>
    </source>
</evidence>
<keyword evidence="3" id="KW-0804">Transcription</keyword>
<dbReference type="EMBL" id="JABXXO010000003">
    <property type="protein sequence ID" value="KAF7782657.1"/>
    <property type="molecule type" value="Genomic_DNA"/>
</dbReference>
<evidence type="ECO:0000313" key="8">
    <source>
        <dbReference type="Proteomes" id="UP000629468"/>
    </source>
</evidence>
<keyword evidence="4" id="KW-0539">Nucleus</keyword>
<evidence type="ECO:0000259" key="6">
    <source>
        <dbReference type="PROSITE" id="PS51821"/>
    </source>
</evidence>
<feature type="region of interest" description="Disordered" evidence="5">
    <location>
        <begin position="1"/>
        <end position="20"/>
    </location>
</feature>
<evidence type="ECO:0000256" key="4">
    <source>
        <dbReference type="ARBA" id="ARBA00023242"/>
    </source>
</evidence>
<comment type="caution">
    <text evidence="7">The sequence shown here is derived from an EMBL/GenBank/DDBJ whole genome shotgun (WGS) entry which is preliminary data.</text>
</comment>
<feature type="region of interest" description="Disordered" evidence="5">
    <location>
        <begin position="137"/>
        <end position="179"/>
    </location>
</feature>